<dbReference type="Pfam" id="PF01887">
    <property type="entry name" value="SAM_HAT_N"/>
    <property type="match status" value="1"/>
</dbReference>
<comment type="similarity">
    <text evidence="2">Belongs to the SAM hydrolase / SAM-dependent halogenase family.</text>
</comment>
<feature type="domain" description="S-adenosyl-l-methionine hydroxide adenosyltransferase N-terminal" evidence="3">
    <location>
        <begin position="5"/>
        <end position="147"/>
    </location>
</feature>
<dbReference type="Pfam" id="PF20257">
    <property type="entry name" value="SAM_HAT_C"/>
    <property type="match status" value="1"/>
</dbReference>
<dbReference type="PANTHER" id="PTHR35092:SF1">
    <property type="entry name" value="CHLORINASE MJ1651"/>
    <property type="match status" value="1"/>
</dbReference>
<dbReference type="RefSeq" id="WP_283400321.1">
    <property type="nucleotide sequence ID" value="NZ_FXUB01000002.1"/>
</dbReference>
<reference evidence="5 6" key="1">
    <citation type="submission" date="2017-05" db="EMBL/GenBank/DDBJ databases">
        <authorList>
            <person name="Varghese N."/>
            <person name="Submissions S."/>
        </authorList>
    </citation>
    <scope>NUCLEOTIDE SEQUENCE [LARGE SCALE GENOMIC DNA]</scope>
    <source>
        <strain evidence="5 6">DSM 15522</strain>
    </source>
</reference>
<comment type="caution">
    <text evidence="5">The sequence shown here is derived from an EMBL/GenBank/DDBJ whole genome shotgun (WGS) entry which is preliminary data.</text>
</comment>
<dbReference type="Gene3D" id="3.40.50.10790">
    <property type="entry name" value="S-adenosyl-l-methionine hydroxide adenosyltransferase, N-terminal"/>
    <property type="match status" value="1"/>
</dbReference>
<dbReference type="InterPro" id="IPR023228">
    <property type="entry name" value="SAM_OH_AdoTrfase_N_sf"/>
</dbReference>
<dbReference type="PIRSF" id="PIRSF006779">
    <property type="entry name" value="UCP006779"/>
    <property type="match status" value="1"/>
</dbReference>
<keyword evidence="1" id="KW-0949">S-adenosyl-L-methionine</keyword>
<feature type="domain" description="S-adenosyl-l-methionine hydroxide adenosyltransferase C-terminal" evidence="4">
    <location>
        <begin position="175"/>
        <end position="251"/>
    </location>
</feature>
<evidence type="ECO:0008006" key="7">
    <source>
        <dbReference type="Google" id="ProtNLM"/>
    </source>
</evidence>
<organism evidence="5 6">
    <name type="scientific">Desulfurobacterium pacificum</name>
    <dbReference type="NCBI Taxonomy" id="240166"/>
    <lineage>
        <taxon>Bacteria</taxon>
        <taxon>Pseudomonadati</taxon>
        <taxon>Aquificota</taxon>
        <taxon>Aquificia</taxon>
        <taxon>Desulfurobacteriales</taxon>
        <taxon>Desulfurobacteriaceae</taxon>
        <taxon>Desulfurobacterium</taxon>
    </lineage>
</organism>
<evidence type="ECO:0000259" key="3">
    <source>
        <dbReference type="Pfam" id="PF01887"/>
    </source>
</evidence>
<protein>
    <recommendedName>
        <fullName evidence="7">Adenosyl-chloride synthase</fullName>
    </recommendedName>
</protein>
<dbReference type="SUPFAM" id="SSF101852">
    <property type="entry name" value="Bacterial fluorinating enzyme, C-terminal domain"/>
    <property type="match status" value="1"/>
</dbReference>
<dbReference type="Gene3D" id="2.40.30.90">
    <property type="entry name" value="Bacterial fluorinating enzyme like"/>
    <property type="match status" value="1"/>
</dbReference>
<accession>A0ABY1NIG6</accession>
<dbReference type="InterPro" id="IPR046469">
    <property type="entry name" value="SAM_HAT_N"/>
</dbReference>
<dbReference type="EMBL" id="FXUB01000002">
    <property type="protein sequence ID" value="SMP10646.1"/>
    <property type="molecule type" value="Genomic_DNA"/>
</dbReference>
<evidence type="ECO:0000256" key="1">
    <source>
        <dbReference type="ARBA" id="ARBA00022691"/>
    </source>
</evidence>
<dbReference type="SUPFAM" id="SSF102522">
    <property type="entry name" value="Bacterial fluorinating enzyme, N-terminal domain"/>
    <property type="match status" value="1"/>
</dbReference>
<evidence type="ECO:0000313" key="5">
    <source>
        <dbReference type="EMBL" id="SMP10646.1"/>
    </source>
</evidence>
<dbReference type="Proteomes" id="UP001157911">
    <property type="component" value="Unassembled WGS sequence"/>
</dbReference>
<dbReference type="InterPro" id="IPR023227">
    <property type="entry name" value="SAM_OH_AdoTrfase_C_sf"/>
</dbReference>
<gene>
    <name evidence="5" type="ORF">SAMN06265339_0834</name>
</gene>
<sequence>MEKIVALVSDYGLKDHYVGTVHAVIKSTDPEIQIIDITHNVRPFDVVDGAVKLKWSYKYFPLGTVFLALVDPDPNAEPVIVSTERYFVVCPNNGIVSLMAEEEPIESVYLITADHYFLEGKGNFRGRNQLAPIAAELSRLQNPSHFGEKVEKNRLKLFKLPPNVRVSDNVVETIVLDVDSFGNVVLNLPVDKPVRSVEINGKRIEKFLSSFSGVQKGELFISINPEGYLQIVAYMTSAAALLGVKRGQKVRVEF</sequence>
<name>A0ABY1NIG6_9BACT</name>
<evidence type="ECO:0000256" key="2">
    <source>
        <dbReference type="ARBA" id="ARBA00024035"/>
    </source>
</evidence>
<keyword evidence="6" id="KW-1185">Reference proteome</keyword>
<proteinExistence type="inferred from homology"/>
<dbReference type="InterPro" id="IPR046470">
    <property type="entry name" value="SAM_HAT_C"/>
</dbReference>
<evidence type="ECO:0000313" key="6">
    <source>
        <dbReference type="Proteomes" id="UP001157911"/>
    </source>
</evidence>
<evidence type="ECO:0000259" key="4">
    <source>
        <dbReference type="Pfam" id="PF20257"/>
    </source>
</evidence>
<dbReference type="PANTHER" id="PTHR35092">
    <property type="entry name" value="CHLORINASE MJ1651"/>
    <property type="match status" value="1"/>
</dbReference>
<dbReference type="InterPro" id="IPR002747">
    <property type="entry name" value="SAM_OH_AdoTrfase"/>
</dbReference>